<evidence type="ECO:0000313" key="5">
    <source>
        <dbReference type="Proteomes" id="UP000030671"/>
    </source>
</evidence>
<name>W4KCS3_HETIT</name>
<evidence type="ECO:0000256" key="1">
    <source>
        <dbReference type="ARBA" id="ARBA00006141"/>
    </source>
</evidence>
<keyword evidence="5" id="KW-1185">Reference proteome</keyword>
<comment type="similarity">
    <text evidence="1">Belongs to the 14-3-3 family.</text>
</comment>
<dbReference type="OrthoDB" id="10260625at2759"/>
<dbReference type="Proteomes" id="UP000030671">
    <property type="component" value="Unassembled WGS sequence"/>
</dbReference>
<reference evidence="4 5" key="1">
    <citation type="journal article" date="2012" name="New Phytol.">
        <title>Insight into trade-off between wood decay and parasitism from the genome of a fungal forest pathogen.</title>
        <authorList>
            <person name="Olson A."/>
            <person name="Aerts A."/>
            <person name="Asiegbu F."/>
            <person name="Belbahri L."/>
            <person name="Bouzid O."/>
            <person name="Broberg A."/>
            <person name="Canback B."/>
            <person name="Coutinho P.M."/>
            <person name="Cullen D."/>
            <person name="Dalman K."/>
            <person name="Deflorio G."/>
            <person name="van Diepen L.T."/>
            <person name="Dunand C."/>
            <person name="Duplessis S."/>
            <person name="Durling M."/>
            <person name="Gonthier P."/>
            <person name="Grimwood J."/>
            <person name="Fossdal C.G."/>
            <person name="Hansson D."/>
            <person name="Henrissat B."/>
            <person name="Hietala A."/>
            <person name="Himmelstrand K."/>
            <person name="Hoffmeister D."/>
            <person name="Hogberg N."/>
            <person name="James T.Y."/>
            <person name="Karlsson M."/>
            <person name="Kohler A."/>
            <person name="Kues U."/>
            <person name="Lee Y.H."/>
            <person name="Lin Y.C."/>
            <person name="Lind M."/>
            <person name="Lindquist E."/>
            <person name="Lombard V."/>
            <person name="Lucas S."/>
            <person name="Lunden K."/>
            <person name="Morin E."/>
            <person name="Murat C."/>
            <person name="Park J."/>
            <person name="Raffaello T."/>
            <person name="Rouze P."/>
            <person name="Salamov A."/>
            <person name="Schmutz J."/>
            <person name="Solheim H."/>
            <person name="Stahlberg J."/>
            <person name="Velez H."/>
            <person name="de Vries R.P."/>
            <person name="Wiebenga A."/>
            <person name="Woodward S."/>
            <person name="Yakovlev I."/>
            <person name="Garbelotto M."/>
            <person name="Martin F."/>
            <person name="Grigoriev I.V."/>
            <person name="Stenlid J."/>
        </authorList>
    </citation>
    <scope>NUCLEOTIDE SEQUENCE [LARGE SCALE GENOMIC DNA]</scope>
    <source>
        <strain evidence="4 5">TC 32-1</strain>
    </source>
</reference>
<dbReference type="InParanoid" id="W4KCS3"/>
<proteinExistence type="inferred from homology"/>
<dbReference type="Gene3D" id="1.20.190.20">
    <property type="entry name" value="14-3-3 domain"/>
    <property type="match status" value="1"/>
</dbReference>
<dbReference type="InterPro" id="IPR023410">
    <property type="entry name" value="14-3-3_domain"/>
</dbReference>
<gene>
    <name evidence="4" type="ORF">HETIRDRAFT_116238</name>
</gene>
<dbReference type="EMBL" id="KI925456">
    <property type="protein sequence ID" value="ETW83583.1"/>
    <property type="molecule type" value="Genomic_DNA"/>
</dbReference>
<dbReference type="SMART" id="SM00101">
    <property type="entry name" value="14_3_3"/>
    <property type="match status" value="1"/>
</dbReference>
<dbReference type="GeneID" id="20666512"/>
<dbReference type="InterPro" id="IPR000308">
    <property type="entry name" value="14-3-3"/>
</dbReference>
<evidence type="ECO:0000256" key="2">
    <source>
        <dbReference type="PIRSR" id="PIRSR000868-1"/>
    </source>
</evidence>
<dbReference type="STRING" id="747525.W4KCS3"/>
<dbReference type="SUPFAM" id="SSF48445">
    <property type="entry name" value="14-3-3 protein"/>
    <property type="match status" value="1"/>
</dbReference>
<feature type="site" description="Interaction with phosphoserine on interacting protein" evidence="2">
    <location>
        <position position="65"/>
    </location>
</feature>
<dbReference type="InterPro" id="IPR036815">
    <property type="entry name" value="14-3-3_dom_sf"/>
</dbReference>
<sequence>MKTQVNTKASRADCLFIAKLAEQAERWDDVISQLKSIIAYSDAQLTTEERNLLSIAYKNITGTLRASWRAVDQIEKHERMVPDVPRHELALLQRERERIENELANRCTELLRLLEKTLTPAASIGEERVFYHKMQGDYYRYLAEFATRALRESSATRALESYKAAYKHALATLEPWHPTRLGLALNFAVFFRDVRASPERACHLAKHAFDEAVLGLELEPERAGKDALMILQLLRDDLVLWAEEMVQQDAMNL</sequence>
<dbReference type="PANTHER" id="PTHR18860">
    <property type="entry name" value="14-3-3 PROTEIN"/>
    <property type="match status" value="1"/>
</dbReference>
<dbReference type="eggNOG" id="KOG0841">
    <property type="taxonomic scope" value="Eukaryota"/>
</dbReference>
<dbReference type="HOGENOM" id="CLU_058290_0_1_1"/>
<dbReference type="RefSeq" id="XP_009543361.1">
    <property type="nucleotide sequence ID" value="XM_009545066.1"/>
</dbReference>
<evidence type="ECO:0000259" key="3">
    <source>
        <dbReference type="SMART" id="SM00101"/>
    </source>
</evidence>
<evidence type="ECO:0000313" key="4">
    <source>
        <dbReference type="EMBL" id="ETW83583.1"/>
    </source>
</evidence>
<organism evidence="4 5">
    <name type="scientific">Heterobasidion irregulare (strain TC 32-1)</name>
    <dbReference type="NCBI Taxonomy" id="747525"/>
    <lineage>
        <taxon>Eukaryota</taxon>
        <taxon>Fungi</taxon>
        <taxon>Dikarya</taxon>
        <taxon>Basidiomycota</taxon>
        <taxon>Agaricomycotina</taxon>
        <taxon>Agaricomycetes</taxon>
        <taxon>Russulales</taxon>
        <taxon>Bondarzewiaceae</taxon>
        <taxon>Heterobasidion</taxon>
        <taxon>Heterobasidion annosum species complex</taxon>
    </lineage>
</organism>
<dbReference type="Pfam" id="PF00244">
    <property type="entry name" value="14-3-3"/>
    <property type="match status" value="1"/>
</dbReference>
<accession>W4KCS3</accession>
<feature type="domain" description="14-3-3" evidence="3">
    <location>
        <begin position="11"/>
        <end position="252"/>
    </location>
</feature>
<feature type="site" description="Interaction with phosphoserine on interacting protein" evidence="2">
    <location>
        <position position="140"/>
    </location>
</feature>
<dbReference type="AlphaFoldDB" id="W4KCS3"/>
<dbReference type="PIRSF" id="PIRSF000868">
    <property type="entry name" value="14-3-3"/>
    <property type="match status" value="1"/>
</dbReference>
<protein>
    <recommendedName>
        <fullName evidence="3">14-3-3 domain-containing protein</fullName>
    </recommendedName>
</protein>
<dbReference type="KEGG" id="hir:HETIRDRAFT_116238"/>
<dbReference type="PRINTS" id="PR00305">
    <property type="entry name" value="1433ZETA"/>
</dbReference>